<proteinExistence type="inferred from homology"/>
<dbReference type="Gene3D" id="1.50.40.10">
    <property type="entry name" value="Mitochondrial carrier domain"/>
    <property type="match status" value="1"/>
</dbReference>
<evidence type="ECO:0000313" key="14">
    <source>
        <dbReference type="Proteomes" id="UP000735302"/>
    </source>
</evidence>
<dbReference type="InterPro" id="IPR023395">
    <property type="entry name" value="MCP_dom_sf"/>
</dbReference>
<evidence type="ECO:0000256" key="2">
    <source>
        <dbReference type="ARBA" id="ARBA00006375"/>
    </source>
</evidence>
<feature type="transmembrane region" description="Helical" evidence="12">
    <location>
        <begin position="12"/>
        <end position="33"/>
    </location>
</feature>
<dbReference type="GO" id="GO:0055085">
    <property type="term" value="P:transmembrane transport"/>
    <property type="evidence" value="ECO:0007669"/>
    <property type="project" value="InterPro"/>
</dbReference>
<dbReference type="InterPro" id="IPR018108">
    <property type="entry name" value="MCP_transmembrane"/>
</dbReference>
<feature type="transmembrane region" description="Helical" evidence="12">
    <location>
        <begin position="54"/>
        <end position="77"/>
    </location>
</feature>
<evidence type="ECO:0000256" key="6">
    <source>
        <dbReference type="ARBA" id="ARBA00022792"/>
    </source>
</evidence>
<accession>A0AAV4ATM9</accession>
<organism evidence="13 14">
    <name type="scientific">Plakobranchus ocellatus</name>
    <dbReference type="NCBI Taxonomy" id="259542"/>
    <lineage>
        <taxon>Eukaryota</taxon>
        <taxon>Metazoa</taxon>
        <taxon>Spiralia</taxon>
        <taxon>Lophotrochozoa</taxon>
        <taxon>Mollusca</taxon>
        <taxon>Gastropoda</taxon>
        <taxon>Heterobranchia</taxon>
        <taxon>Euthyneura</taxon>
        <taxon>Panpulmonata</taxon>
        <taxon>Sacoglossa</taxon>
        <taxon>Placobranchoidea</taxon>
        <taxon>Plakobranchidae</taxon>
        <taxon>Plakobranchus</taxon>
    </lineage>
</organism>
<evidence type="ECO:0000256" key="5">
    <source>
        <dbReference type="ARBA" id="ARBA00022737"/>
    </source>
</evidence>
<dbReference type="PRINTS" id="PR00926">
    <property type="entry name" value="MITOCARRIER"/>
</dbReference>
<protein>
    <submittedName>
        <fullName evidence="13">S-adenosylmethionine mitochondrial carrier protein</fullName>
    </submittedName>
</protein>
<keyword evidence="9 10" id="KW-0472">Membrane</keyword>
<keyword evidence="14" id="KW-1185">Reference proteome</keyword>
<dbReference type="InterPro" id="IPR002067">
    <property type="entry name" value="MCP"/>
</dbReference>
<dbReference type="Pfam" id="PF00153">
    <property type="entry name" value="Mito_carr"/>
    <property type="match status" value="3"/>
</dbReference>
<dbReference type="SUPFAM" id="SSF103506">
    <property type="entry name" value="Mitochondrial carrier"/>
    <property type="match status" value="1"/>
</dbReference>
<comment type="caution">
    <text evidence="13">The sequence shown here is derived from an EMBL/GenBank/DDBJ whole genome shotgun (WGS) entry which is preliminary data.</text>
</comment>
<comment type="similarity">
    <text evidence="2 11">Belongs to the mitochondrial carrier (TC 2.A.29) family.</text>
</comment>
<evidence type="ECO:0000256" key="7">
    <source>
        <dbReference type="ARBA" id="ARBA00022989"/>
    </source>
</evidence>
<dbReference type="PROSITE" id="PS50920">
    <property type="entry name" value="SOLCAR"/>
    <property type="match status" value="3"/>
</dbReference>
<comment type="subcellular location">
    <subcellularLocation>
        <location evidence="1">Mitochondrion inner membrane</location>
        <topology evidence="1">Multi-pass membrane protein</topology>
    </subcellularLocation>
</comment>
<gene>
    <name evidence="13" type="ORF">PoB_003683700</name>
</gene>
<evidence type="ECO:0000313" key="13">
    <source>
        <dbReference type="EMBL" id="GFO10332.1"/>
    </source>
</evidence>
<evidence type="ECO:0000256" key="3">
    <source>
        <dbReference type="ARBA" id="ARBA00022448"/>
    </source>
</evidence>
<dbReference type="PANTHER" id="PTHR45667">
    <property type="entry name" value="S-ADENOSYLMETHIONINE MITOCHONDRIAL CARRIER PROTEIN"/>
    <property type="match status" value="1"/>
</dbReference>
<keyword evidence="8" id="KW-0496">Mitochondrion</keyword>
<keyword evidence="5" id="KW-0677">Repeat</keyword>
<sequence length="280" mass="29898">MEEMMDSGTTNYKVALLAGGAAGTSVDVILFPLDTIKTRLQSEAGFRAAGGLKGIYSGLLSAALGSAPSAAMFFLAYETSKKNLKLLSGRNDRFLDAANHMASASIGEVAACLIRVPVEVVKQRTQTLTASSSFKTFRTVVGAEGLRGFYRGYLTTVLREIPFSMIQFPLWEFLKFRWAEHQGVASVTAWQASVCGAIAGGTSAAITTPLDVAKTRVMLAERGSLEAQGNMVAVLRQVALDKGVKGLFAGLVPRVLWISVGGAIFLGVYDRVRISSSRFL</sequence>
<dbReference type="AlphaFoldDB" id="A0AAV4ATM9"/>
<evidence type="ECO:0000256" key="11">
    <source>
        <dbReference type="RuleBase" id="RU000488"/>
    </source>
</evidence>
<evidence type="ECO:0000256" key="1">
    <source>
        <dbReference type="ARBA" id="ARBA00004448"/>
    </source>
</evidence>
<keyword evidence="7 12" id="KW-1133">Transmembrane helix</keyword>
<evidence type="ECO:0000256" key="8">
    <source>
        <dbReference type="ARBA" id="ARBA00023128"/>
    </source>
</evidence>
<keyword evidence="3 11" id="KW-0813">Transport</keyword>
<evidence type="ECO:0000256" key="4">
    <source>
        <dbReference type="ARBA" id="ARBA00022692"/>
    </source>
</evidence>
<dbReference type="GO" id="GO:0005743">
    <property type="term" value="C:mitochondrial inner membrane"/>
    <property type="evidence" value="ECO:0007669"/>
    <property type="project" value="UniProtKB-SubCell"/>
</dbReference>
<keyword evidence="4 10" id="KW-0812">Transmembrane</keyword>
<evidence type="ECO:0000256" key="12">
    <source>
        <dbReference type="SAM" id="Phobius"/>
    </source>
</evidence>
<feature type="repeat" description="Solcar" evidence="10">
    <location>
        <begin position="10"/>
        <end position="83"/>
    </location>
</feature>
<reference evidence="13 14" key="1">
    <citation type="journal article" date="2021" name="Elife">
        <title>Chloroplast acquisition without the gene transfer in kleptoplastic sea slugs, Plakobranchus ocellatus.</title>
        <authorList>
            <person name="Maeda T."/>
            <person name="Takahashi S."/>
            <person name="Yoshida T."/>
            <person name="Shimamura S."/>
            <person name="Takaki Y."/>
            <person name="Nagai Y."/>
            <person name="Toyoda A."/>
            <person name="Suzuki Y."/>
            <person name="Arimoto A."/>
            <person name="Ishii H."/>
            <person name="Satoh N."/>
            <person name="Nishiyama T."/>
            <person name="Hasebe M."/>
            <person name="Maruyama T."/>
            <person name="Minagawa J."/>
            <person name="Obokata J."/>
            <person name="Shigenobu S."/>
        </authorList>
    </citation>
    <scope>NUCLEOTIDE SEQUENCE [LARGE SCALE GENOMIC DNA]</scope>
</reference>
<dbReference type="FunFam" id="1.50.40.10:FF:000018">
    <property type="entry name" value="S-adenosylmethionine mitochondrial carrier protein-like"/>
    <property type="match status" value="1"/>
</dbReference>
<dbReference type="EMBL" id="BLXT01004151">
    <property type="protein sequence ID" value="GFO10332.1"/>
    <property type="molecule type" value="Genomic_DNA"/>
</dbReference>
<name>A0AAV4ATM9_9GAST</name>
<evidence type="ECO:0000256" key="9">
    <source>
        <dbReference type="ARBA" id="ARBA00023136"/>
    </source>
</evidence>
<keyword evidence="6" id="KW-0999">Mitochondrion inner membrane</keyword>
<feature type="transmembrane region" description="Helical" evidence="12">
    <location>
        <begin position="247"/>
        <end position="269"/>
    </location>
</feature>
<feature type="repeat" description="Solcar" evidence="10">
    <location>
        <begin position="187"/>
        <end position="275"/>
    </location>
</feature>
<evidence type="ECO:0000256" key="10">
    <source>
        <dbReference type="PROSITE-ProRule" id="PRU00282"/>
    </source>
</evidence>
<feature type="repeat" description="Solcar" evidence="10">
    <location>
        <begin position="95"/>
        <end position="177"/>
    </location>
</feature>
<dbReference type="Proteomes" id="UP000735302">
    <property type="component" value="Unassembled WGS sequence"/>
</dbReference>